<gene>
    <name evidence="1" type="ORF">BpHYR1_009605</name>
</gene>
<comment type="caution">
    <text evidence="1">The sequence shown here is derived from an EMBL/GenBank/DDBJ whole genome shotgun (WGS) entry which is preliminary data.</text>
</comment>
<evidence type="ECO:0000313" key="2">
    <source>
        <dbReference type="Proteomes" id="UP000276133"/>
    </source>
</evidence>
<keyword evidence="2" id="KW-1185">Reference proteome</keyword>
<evidence type="ECO:0000313" key="1">
    <source>
        <dbReference type="EMBL" id="RNA43315.1"/>
    </source>
</evidence>
<dbReference type="AlphaFoldDB" id="A0A3M7T5S1"/>
<proteinExistence type="predicted"/>
<organism evidence="1 2">
    <name type="scientific">Brachionus plicatilis</name>
    <name type="common">Marine rotifer</name>
    <name type="synonym">Brachionus muelleri</name>
    <dbReference type="NCBI Taxonomy" id="10195"/>
    <lineage>
        <taxon>Eukaryota</taxon>
        <taxon>Metazoa</taxon>
        <taxon>Spiralia</taxon>
        <taxon>Gnathifera</taxon>
        <taxon>Rotifera</taxon>
        <taxon>Eurotatoria</taxon>
        <taxon>Monogononta</taxon>
        <taxon>Pseudotrocha</taxon>
        <taxon>Ploima</taxon>
        <taxon>Brachionidae</taxon>
        <taxon>Brachionus</taxon>
    </lineage>
</organism>
<dbReference type="Proteomes" id="UP000276133">
    <property type="component" value="Unassembled WGS sequence"/>
</dbReference>
<accession>A0A3M7T5S1</accession>
<dbReference type="EMBL" id="REGN01000239">
    <property type="protein sequence ID" value="RNA43315.1"/>
    <property type="molecule type" value="Genomic_DNA"/>
</dbReference>
<reference evidence="1 2" key="1">
    <citation type="journal article" date="2018" name="Sci. Rep.">
        <title>Genomic signatures of local adaptation to the degree of environmental predictability in rotifers.</title>
        <authorList>
            <person name="Franch-Gras L."/>
            <person name="Hahn C."/>
            <person name="Garcia-Roger E.M."/>
            <person name="Carmona M.J."/>
            <person name="Serra M."/>
            <person name="Gomez A."/>
        </authorList>
    </citation>
    <scope>NUCLEOTIDE SEQUENCE [LARGE SCALE GENOMIC DNA]</scope>
    <source>
        <strain evidence="1">HYR1</strain>
    </source>
</reference>
<protein>
    <submittedName>
        <fullName evidence="1">Uncharacterized protein</fullName>
    </submittedName>
</protein>
<name>A0A3M7T5S1_BRAPC</name>
<sequence length="85" mass="9811">MDCDKFKSAKTFFKTLVWHCKLGIIFDEAAFKRFTSNELKQNLCERNCGDVKKTNYGKSPISSVEPLTVNEYHVKEWSINTINSS</sequence>